<accession>A0A428KTL9</accession>
<dbReference type="InterPro" id="IPR025355">
    <property type="entry name" value="DUF4259"/>
</dbReference>
<keyword evidence="3" id="KW-1185">Reference proteome</keyword>
<evidence type="ECO:0000313" key="3">
    <source>
        <dbReference type="Proteomes" id="UP000273500"/>
    </source>
</evidence>
<evidence type="ECO:0000256" key="1">
    <source>
        <dbReference type="SAM" id="MobiDB-lite"/>
    </source>
</evidence>
<dbReference type="Proteomes" id="UP000273500">
    <property type="component" value="Unassembled WGS sequence"/>
</dbReference>
<feature type="region of interest" description="Disordered" evidence="1">
    <location>
        <begin position="138"/>
        <end position="160"/>
    </location>
</feature>
<dbReference type="Pfam" id="PF14078">
    <property type="entry name" value="DUF4259"/>
    <property type="match status" value="1"/>
</dbReference>
<protein>
    <submittedName>
        <fullName evidence="2">DUF4259 domain-containing protein</fullName>
    </submittedName>
</protein>
<proteinExistence type="predicted"/>
<dbReference type="EMBL" id="RWIT01000002">
    <property type="protein sequence ID" value="RSK49912.1"/>
    <property type="molecule type" value="Genomic_DNA"/>
</dbReference>
<name>A0A428KTL9_9BACT</name>
<gene>
    <name evidence="2" type="ORF">EI291_04500</name>
</gene>
<dbReference type="OrthoDB" id="191350at2"/>
<reference evidence="2 3" key="1">
    <citation type="submission" date="2018-12" db="EMBL/GenBank/DDBJ databases">
        <authorList>
            <person name="Feng G."/>
            <person name="Zhu H."/>
        </authorList>
    </citation>
    <scope>NUCLEOTIDE SEQUENCE [LARGE SCALE GENOMIC DNA]</scope>
    <source>
        <strain evidence="2 3">KCTC 12533</strain>
    </source>
</reference>
<organism evidence="2 3">
    <name type="scientific">Hymenobacter rigui</name>
    <dbReference type="NCBI Taxonomy" id="334424"/>
    <lineage>
        <taxon>Bacteria</taxon>
        <taxon>Pseudomonadati</taxon>
        <taxon>Bacteroidota</taxon>
        <taxon>Cytophagia</taxon>
        <taxon>Cytophagales</taxon>
        <taxon>Hymenobacteraceae</taxon>
        <taxon>Hymenobacter</taxon>
    </lineage>
</organism>
<evidence type="ECO:0000313" key="2">
    <source>
        <dbReference type="EMBL" id="RSK49912.1"/>
    </source>
</evidence>
<dbReference type="AlphaFoldDB" id="A0A428KTL9"/>
<comment type="caution">
    <text evidence="2">The sequence shown here is derived from an EMBL/GenBank/DDBJ whole genome shotgun (WGS) entry which is preliminary data.</text>
</comment>
<sequence length="160" mass="18079">MRNFAAKQNRRFCVCYSYFLYQQRNITHHMGTWDYHNFDNDDAADFAENFRQDPNEAILYEALATAAETEDSLEIPEAAEALAAAEIVAAILGHPATDFLPGLLLAVNGMEVDDDLADLAVEAVEAVVRKSELQEEWANSPDYPKWQQQQQDLLARLQAE</sequence>